<evidence type="ECO:0000313" key="2">
    <source>
        <dbReference type="Proteomes" id="UP000824988"/>
    </source>
</evidence>
<evidence type="ECO:0000313" key="1">
    <source>
        <dbReference type="EMBL" id="BBL72558.1"/>
    </source>
</evidence>
<name>A0A8D4VR71_9GAMM</name>
<dbReference type="Proteomes" id="UP000824988">
    <property type="component" value="Chromosome"/>
</dbReference>
<keyword evidence="2" id="KW-1185">Reference proteome</keyword>
<protein>
    <submittedName>
        <fullName evidence="1">Uncharacterized protein</fullName>
    </submittedName>
</protein>
<sequence length="183" mass="20191">MQKNRFPIQKAKNHPMKMLLPIFLLLPALAFGAGSLCESGEQILFSCGVGKGGKQVSLCGSRRLEKNLGYLQYRFGRPGKIELAFPAAREGSLEQFRYAHYFRFQVDRTAVSFANGGFRYSLFSSYDGEEKPAVQEEGVTVAQQGEPDKESSLVCRKPVVSRLSQLEAVLPCDKDSDIAACGD</sequence>
<dbReference type="AlphaFoldDB" id="A0A8D4VR71"/>
<dbReference type="KEGG" id="moz:MoryE10_31640"/>
<gene>
    <name evidence="1" type="ORF">MoryE10_31640</name>
</gene>
<organism evidence="1 2">
    <name type="scientific">Methylogaea oryzae</name>
    <dbReference type="NCBI Taxonomy" id="1295382"/>
    <lineage>
        <taxon>Bacteria</taxon>
        <taxon>Pseudomonadati</taxon>
        <taxon>Pseudomonadota</taxon>
        <taxon>Gammaproteobacteria</taxon>
        <taxon>Methylococcales</taxon>
        <taxon>Methylococcaceae</taxon>
        <taxon>Methylogaea</taxon>
    </lineage>
</organism>
<reference evidence="1" key="1">
    <citation type="submission" date="2019-06" db="EMBL/GenBank/DDBJ databases">
        <title>Complete genome sequence of Methylogaea oryzae strain JCM16910.</title>
        <authorList>
            <person name="Asakawa S."/>
        </authorList>
    </citation>
    <scope>NUCLEOTIDE SEQUENCE</scope>
    <source>
        <strain evidence="1">E10</strain>
    </source>
</reference>
<proteinExistence type="predicted"/>
<dbReference type="EMBL" id="AP019782">
    <property type="protein sequence ID" value="BBL72558.1"/>
    <property type="molecule type" value="Genomic_DNA"/>
</dbReference>
<accession>A0A8D4VR71</accession>